<dbReference type="Gene3D" id="2.30.29.30">
    <property type="entry name" value="Pleckstrin-homology domain (PH domain)/Phosphotyrosine-binding domain (PTB)"/>
    <property type="match status" value="1"/>
</dbReference>
<gene>
    <name evidence="2" type="ORF">DIURU_005094</name>
</gene>
<accession>A0A642UEQ1</accession>
<comment type="caution">
    <text evidence="2">The sequence shown here is derived from an EMBL/GenBank/DDBJ whole genome shotgun (WGS) entry which is preliminary data.</text>
</comment>
<dbReference type="Proteomes" id="UP000449547">
    <property type="component" value="Unassembled WGS sequence"/>
</dbReference>
<organism evidence="2 3">
    <name type="scientific">Diutina rugosa</name>
    <name type="common">Yeast</name>
    <name type="synonym">Candida rugosa</name>
    <dbReference type="NCBI Taxonomy" id="5481"/>
    <lineage>
        <taxon>Eukaryota</taxon>
        <taxon>Fungi</taxon>
        <taxon>Dikarya</taxon>
        <taxon>Ascomycota</taxon>
        <taxon>Saccharomycotina</taxon>
        <taxon>Pichiomycetes</taxon>
        <taxon>Debaryomycetaceae</taxon>
        <taxon>Diutina</taxon>
    </lineage>
</organism>
<feature type="domain" description="PH" evidence="1">
    <location>
        <begin position="455"/>
        <end position="601"/>
    </location>
</feature>
<evidence type="ECO:0000259" key="1">
    <source>
        <dbReference type="Pfam" id="PF16457"/>
    </source>
</evidence>
<dbReference type="AlphaFoldDB" id="A0A642UEQ1"/>
<dbReference type="RefSeq" id="XP_034010091.1">
    <property type="nucleotide sequence ID" value="XM_034158038.1"/>
</dbReference>
<proteinExistence type="predicted"/>
<dbReference type="InterPro" id="IPR001849">
    <property type="entry name" value="PH_domain"/>
</dbReference>
<protein>
    <recommendedName>
        <fullName evidence="1">PH domain-containing protein</fullName>
    </recommendedName>
</protein>
<dbReference type="EMBL" id="SWFT01000153">
    <property type="protein sequence ID" value="KAA8897663.1"/>
    <property type="molecule type" value="Genomic_DNA"/>
</dbReference>
<evidence type="ECO:0000313" key="3">
    <source>
        <dbReference type="Proteomes" id="UP000449547"/>
    </source>
</evidence>
<dbReference type="InterPro" id="IPR011993">
    <property type="entry name" value="PH-like_dom_sf"/>
</dbReference>
<keyword evidence="3" id="KW-1185">Reference proteome</keyword>
<dbReference type="OrthoDB" id="28413at2759"/>
<evidence type="ECO:0000313" key="2">
    <source>
        <dbReference type="EMBL" id="KAA8897663.1"/>
    </source>
</evidence>
<dbReference type="OMA" id="FHEELMM"/>
<sequence>MDQEYMMAESSRTINHKLNELLSKNNIAKSKLDAPTALAYASVLRTNILGKDKQEKVNSIVVLAKLLDCVAGSDAAANEFSSILDHTLFGTLFSIVSANMSTETYKAILKISVIFISAQIFRTKDDSFDKYLPFYESLIEYLDVIDIITQKLYLQDNKITFNSIKLVTDIINRALDFDYSGVITLAGRLKHVTFFSTVGNLIETEDKAILDAIENLKISYYNLNEKLSTTRFDMSIKSHQVMMTNLFVYLEVSLNEYGTPATPEEYVKAGFTNDPRQFIIDNFTILLAMDLKIFLKDPNFTFKKKFHEELMMSDHNRTFPLSLFIDKVTDMWLELFHKKQEHPFIYASILSWELMIYYTMNNCLNLWQETRAQLENMMDVDKILQLLKSNVDSIELGLSRHDKTIEECLDITHSNTGEDLRHIQVIKINDAHKARWRARLMEFNRDLGQEVLDFVSEQRAIQLLKGSWVFTESYGEQMLKNSKDLRTKYTGMKYYYLALSPNRQMIYYKAYAEKPVANPSYEEIENSFIRITDIVEFKSQKVGEALGEADRNKSSMLISVKGTISYEKITLLGTAGKRLFSFYTDTEVNKYVWLDGLLLLRDSGKGGTVSSSLSKETRAQVENLCEIRRVTQLLALEIKEIAELNLDEDDDLEDDEYLDMNELVDVTAPEAFHYR</sequence>
<reference evidence="2 3" key="1">
    <citation type="submission" date="2019-07" db="EMBL/GenBank/DDBJ databases">
        <title>Genome assembly of two rare yeast pathogens: Diutina rugosa and Trichomonascus ciferrii.</title>
        <authorList>
            <person name="Mixao V."/>
            <person name="Saus E."/>
            <person name="Hansen A."/>
            <person name="Lass-Flor C."/>
            <person name="Gabaldon T."/>
        </authorList>
    </citation>
    <scope>NUCLEOTIDE SEQUENCE [LARGE SCALE GENOMIC DNA]</scope>
    <source>
        <strain evidence="2 3">CBS 613</strain>
    </source>
</reference>
<dbReference type="VEuPathDB" id="FungiDB:DIURU_005094"/>
<dbReference type="Pfam" id="PF16457">
    <property type="entry name" value="PH_12"/>
    <property type="match status" value="1"/>
</dbReference>
<name>A0A642UEQ1_DIURU</name>
<dbReference type="GeneID" id="54783745"/>